<dbReference type="EMBL" id="AGVV01000019">
    <property type="protein sequence ID" value="EHK77658.1"/>
    <property type="molecule type" value="Genomic_DNA"/>
</dbReference>
<evidence type="ECO:0000313" key="2">
    <source>
        <dbReference type="Proteomes" id="UP000004038"/>
    </source>
</evidence>
<gene>
    <name evidence="1" type="ORF">SM0020_12060</name>
</gene>
<reference evidence="1 2" key="1">
    <citation type="journal article" date="2012" name="J. Bacteriol.">
        <title>Draft Genome Sequence of Sinorhizobium meliloti CCNWSX0020, a Nitrogen-Fixing Symbiont with Copper Tolerance Capability Isolated from Lead-Zinc Mine Tailings.</title>
        <authorList>
            <person name="Li Z."/>
            <person name="Ma Z."/>
            <person name="Hao X."/>
            <person name="Wei G."/>
        </authorList>
    </citation>
    <scope>NUCLEOTIDE SEQUENCE [LARGE SCALE GENOMIC DNA]</scope>
    <source>
        <strain evidence="1 2">CCNWSX0020</strain>
    </source>
</reference>
<organism evidence="1 2">
    <name type="scientific">Sinorhizobium meliloti CCNWSX0020</name>
    <dbReference type="NCBI Taxonomy" id="1107881"/>
    <lineage>
        <taxon>Bacteria</taxon>
        <taxon>Pseudomonadati</taxon>
        <taxon>Pseudomonadota</taxon>
        <taxon>Alphaproteobacteria</taxon>
        <taxon>Hyphomicrobiales</taxon>
        <taxon>Rhizobiaceae</taxon>
        <taxon>Sinorhizobium/Ensifer group</taxon>
        <taxon>Sinorhizobium</taxon>
    </lineage>
</organism>
<dbReference type="PATRIC" id="fig|1107881.3.peg.2443"/>
<proteinExistence type="predicted"/>
<protein>
    <submittedName>
        <fullName evidence="1">Uncharacterized protein</fullName>
    </submittedName>
</protein>
<sequence length="37" mass="3786">MSTGAVSAAFGLILNDGVFDRGFHPPDIIAVQGDCHG</sequence>
<dbReference type="AlphaFoldDB" id="H0FYX8"/>
<dbReference type="Proteomes" id="UP000004038">
    <property type="component" value="Unassembled WGS sequence"/>
</dbReference>
<name>H0FYX8_RHIML</name>
<evidence type="ECO:0000313" key="1">
    <source>
        <dbReference type="EMBL" id="EHK77658.1"/>
    </source>
</evidence>
<accession>H0FYX8</accession>